<accession>A0A2K3KK17</accession>
<proteinExistence type="predicted"/>
<protein>
    <submittedName>
        <fullName evidence="2">Uncharacterized protein</fullName>
    </submittedName>
</protein>
<comment type="caution">
    <text evidence="2">The sequence shown here is derived from an EMBL/GenBank/DDBJ whole genome shotgun (WGS) entry which is preliminary data.</text>
</comment>
<feature type="signal peptide" evidence="1">
    <location>
        <begin position="1"/>
        <end position="17"/>
    </location>
</feature>
<feature type="chain" id="PRO_5014403666" evidence="1">
    <location>
        <begin position="18"/>
        <end position="52"/>
    </location>
</feature>
<reference evidence="2 3" key="1">
    <citation type="journal article" date="2014" name="Am. J. Bot.">
        <title>Genome assembly and annotation for red clover (Trifolium pratense; Fabaceae).</title>
        <authorList>
            <person name="Istvanek J."/>
            <person name="Jaros M."/>
            <person name="Krenek A."/>
            <person name="Repkova J."/>
        </authorList>
    </citation>
    <scope>NUCLEOTIDE SEQUENCE [LARGE SCALE GENOMIC DNA]</scope>
    <source>
        <strain evidence="3">cv. Tatra</strain>
        <tissue evidence="2">Young leaves</tissue>
    </source>
</reference>
<dbReference type="AlphaFoldDB" id="A0A2K3KK17"/>
<sequence>MLLMLMMSAMMLNMAKSEEHFVGGSMFGWDPIPSNDLNSWSLNQHFRVNDWL</sequence>
<dbReference type="EMBL" id="ASHM01099491">
    <property type="protein sequence ID" value="PNX66599.1"/>
    <property type="molecule type" value="Genomic_DNA"/>
</dbReference>
<evidence type="ECO:0000313" key="2">
    <source>
        <dbReference type="EMBL" id="PNX66599.1"/>
    </source>
</evidence>
<feature type="non-terminal residue" evidence="2">
    <location>
        <position position="52"/>
    </location>
</feature>
<evidence type="ECO:0000256" key="1">
    <source>
        <dbReference type="SAM" id="SignalP"/>
    </source>
</evidence>
<reference evidence="2 3" key="2">
    <citation type="journal article" date="2017" name="Front. Plant Sci.">
        <title>Gene Classification and Mining of Molecular Markers Useful in Red Clover (Trifolium pratense) Breeding.</title>
        <authorList>
            <person name="Istvanek J."/>
            <person name="Dluhosova J."/>
            <person name="Dluhos P."/>
            <person name="Patkova L."/>
            <person name="Nedelnik J."/>
            <person name="Repkova J."/>
        </authorList>
    </citation>
    <scope>NUCLEOTIDE SEQUENCE [LARGE SCALE GENOMIC DNA]</scope>
    <source>
        <strain evidence="3">cv. Tatra</strain>
        <tissue evidence="2">Young leaves</tissue>
    </source>
</reference>
<dbReference type="Proteomes" id="UP000236291">
    <property type="component" value="Unassembled WGS sequence"/>
</dbReference>
<evidence type="ECO:0000313" key="3">
    <source>
        <dbReference type="Proteomes" id="UP000236291"/>
    </source>
</evidence>
<gene>
    <name evidence="2" type="ORF">L195_g055178</name>
</gene>
<organism evidence="2 3">
    <name type="scientific">Trifolium pratense</name>
    <name type="common">Red clover</name>
    <dbReference type="NCBI Taxonomy" id="57577"/>
    <lineage>
        <taxon>Eukaryota</taxon>
        <taxon>Viridiplantae</taxon>
        <taxon>Streptophyta</taxon>
        <taxon>Embryophyta</taxon>
        <taxon>Tracheophyta</taxon>
        <taxon>Spermatophyta</taxon>
        <taxon>Magnoliopsida</taxon>
        <taxon>eudicotyledons</taxon>
        <taxon>Gunneridae</taxon>
        <taxon>Pentapetalae</taxon>
        <taxon>rosids</taxon>
        <taxon>fabids</taxon>
        <taxon>Fabales</taxon>
        <taxon>Fabaceae</taxon>
        <taxon>Papilionoideae</taxon>
        <taxon>50 kb inversion clade</taxon>
        <taxon>NPAAA clade</taxon>
        <taxon>Hologalegina</taxon>
        <taxon>IRL clade</taxon>
        <taxon>Trifolieae</taxon>
        <taxon>Trifolium</taxon>
    </lineage>
</organism>
<keyword evidence="1" id="KW-0732">Signal</keyword>
<name>A0A2K3KK17_TRIPR</name>